<evidence type="ECO:0000313" key="13">
    <source>
        <dbReference type="Proteomes" id="UP000694416"/>
    </source>
</evidence>
<keyword evidence="13" id="KW-1185">Reference proteome</keyword>
<dbReference type="InterPro" id="IPR027417">
    <property type="entry name" value="P-loop_NTPase"/>
</dbReference>
<reference evidence="12" key="1">
    <citation type="submission" date="2025-08" db="UniProtKB">
        <authorList>
            <consortium name="Ensembl"/>
        </authorList>
    </citation>
    <scope>IDENTIFICATION</scope>
</reference>
<feature type="coiled-coil region" evidence="9">
    <location>
        <begin position="448"/>
        <end position="475"/>
    </location>
</feature>
<dbReference type="GO" id="GO:0051301">
    <property type="term" value="P:cell division"/>
    <property type="evidence" value="ECO:0007669"/>
    <property type="project" value="UniProtKB-KW"/>
</dbReference>
<evidence type="ECO:0000256" key="1">
    <source>
        <dbReference type="ARBA" id="ARBA00004123"/>
    </source>
</evidence>
<feature type="compositionally biased region" description="Basic and acidic residues" evidence="10">
    <location>
        <begin position="1"/>
        <end position="13"/>
    </location>
</feature>
<dbReference type="SUPFAM" id="SSF75553">
    <property type="entry name" value="Smc hinge domain"/>
    <property type="match status" value="1"/>
</dbReference>
<evidence type="ECO:0000256" key="8">
    <source>
        <dbReference type="ARBA" id="ARBA00023306"/>
    </source>
</evidence>
<dbReference type="InterPro" id="IPR036277">
    <property type="entry name" value="SMC_hinge_sf"/>
</dbReference>
<keyword evidence="7" id="KW-0539">Nucleus</keyword>
<dbReference type="Ensembl" id="ENSPTET00000037239.1">
    <property type="protein sequence ID" value="ENSPTEP00000026474.1"/>
    <property type="gene ID" value="ENSPTEG00000026519.1"/>
</dbReference>
<feature type="coiled-coil region" evidence="9">
    <location>
        <begin position="913"/>
        <end position="951"/>
    </location>
</feature>
<dbReference type="GO" id="GO:0031981">
    <property type="term" value="C:nuclear lumen"/>
    <property type="evidence" value="ECO:0007669"/>
    <property type="project" value="UniProtKB-ARBA"/>
</dbReference>
<dbReference type="GO" id="GO:0005524">
    <property type="term" value="F:ATP binding"/>
    <property type="evidence" value="ECO:0007669"/>
    <property type="project" value="InterPro"/>
</dbReference>
<dbReference type="PANTHER" id="PTHR18937:SF12">
    <property type="entry name" value="STRUCTURAL MAINTENANCE OF CHROMOSOMES PROTEIN"/>
    <property type="match status" value="1"/>
</dbReference>
<accession>A0A8C9HUV7</accession>
<dbReference type="InterPro" id="IPR010935">
    <property type="entry name" value="SMC_hinge"/>
</dbReference>
<feature type="coiled-coil region" evidence="9">
    <location>
        <begin position="352"/>
        <end position="422"/>
    </location>
</feature>
<dbReference type="GO" id="GO:0003677">
    <property type="term" value="F:DNA binding"/>
    <property type="evidence" value="ECO:0007669"/>
    <property type="project" value="TreeGrafter"/>
</dbReference>
<evidence type="ECO:0000256" key="10">
    <source>
        <dbReference type="SAM" id="MobiDB-lite"/>
    </source>
</evidence>
<comment type="subcellular location">
    <subcellularLocation>
        <location evidence="2">Chromosome</location>
    </subcellularLocation>
    <subcellularLocation>
        <location evidence="1">Nucleus</location>
    </subcellularLocation>
</comment>
<keyword evidence="3" id="KW-0158">Chromosome</keyword>
<dbReference type="PANTHER" id="PTHR18937">
    <property type="entry name" value="STRUCTURAL MAINTENANCE OF CHROMOSOMES SMC FAMILY MEMBER"/>
    <property type="match status" value="1"/>
</dbReference>
<evidence type="ECO:0000256" key="7">
    <source>
        <dbReference type="ARBA" id="ARBA00023242"/>
    </source>
</evidence>
<feature type="compositionally biased region" description="Polar residues" evidence="10">
    <location>
        <begin position="40"/>
        <end position="50"/>
    </location>
</feature>
<sequence>MNRNKVDPNETGREKKKGNNVNNINGNINESINITDSKNDSNVTTGQNTNTLYQKETNSSLVGGTMSPAMVGRNSFYPDKSLNLKINDLSVSQDYLGSSNISMLSSTIPYKEEGLCFIKYIIVCNFKSYENENVIGPFSKFTAIIGPNGSGKSNLMDCICFVLGINNKYLRAKNLKNLIYHKENEKLDVISKRKCYVKLIIERNKENVEIKRTLNYKGVSNFYINDKLVDHKEYTTFLRKNRIETKTKTCLIFQGDIEDIINKKPTELAKLFEYISGSDEYEQIYEDVKEKLKEKQISCKNYLNDKKKIEQEIKLHKALINKNIEHSKMKEDYELEIKIYYLFRLYHYHKSKEKFKEMLLHLKDEKINFEEDVLSTNKNNANELERKRLLKKKEYLKIDDEIKNYKNELNKQKIGLNEISEKRKFSENFLNKIIANDKIQTNMQNHCSSFLDNLNEQIKEQNKKLNLEYQKNIDMNKQFLNKYENIKNWVKQNHSFVYDFYFKEGEKSGVVSNPGRKSKHKGGEKNALSLLDKSNNVGGNSNNQMEWSDKYNIIDLIENLDEYKECKEKYYYLCANSNVNINNYTNLTNSIKKDIKELQEECDNMSRKKQKEELELKSEKYALDEINLQINKLNNLIISGKEHVETNKVNLKTWADTILLKEKKIEQIQEDINILNIHKNELNYYEKRKEVIKNLKNQFGENEIYDEVCNLYEVTNPKYYTAVNNAIQKYNNFIVVRNIDSCTKCIKYLKDNKLYRMDFIPYENFIEKIKKKKKNIMKSRIRMKGNDSYDNGDNDGELDDPNELSETDNMTFNQIDKVINSFRKRNVILASNCLLCNEKYKMLFDYLIGENTLIVEKIKDAEDIKQKFPNLYVNIVTFNGHIISKHNNLIIDITSNSIDKERFNNKRLSINLYNKLLNEKDECYNSINELNKKIIETNEMLNKDNNELELNKKKVGILLIKQNIFEKSIEAKSSTMYSYEDKIEKLQNIDLKKKIDILHNYEKELLKERNGLSFYQKDCYKDMNKKFNTDNIYEIVEHNKKIMEQIAEQIERIENNIKKINDDINELLDKKNEINITRKNEKKIGSEEDVKKKMEQLKKEEMEINKKIEKINSNIIELENKKLDLHKHINSIDHELNMLREQVNSSFEKHEQIENKIENCIQKI</sequence>
<evidence type="ECO:0000256" key="3">
    <source>
        <dbReference type="ARBA" id="ARBA00022454"/>
    </source>
</evidence>
<dbReference type="InterPro" id="IPR003395">
    <property type="entry name" value="RecF/RecN/SMC_N"/>
</dbReference>
<feature type="coiled-coil region" evidence="9">
    <location>
        <begin position="1036"/>
        <end position="1156"/>
    </location>
</feature>
<proteinExistence type="predicted"/>
<name>A0A8C9HUV7_9PRIM</name>
<dbReference type="Gene3D" id="3.30.70.1620">
    <property type="match status" value="1"/>
</dbReference>
<dbReference type="Gene3D" id="1.20.1060.20">
    <property type="match status" value="1"/>
</dbReference>
<dbReference type="Pfam" id="PF02463">
    <property type="entry name" value="SMC_N"/>
    <property type="match status" value="1"/>
</dbReference>
<dbReference type="GO" id="GO:0007062">
    <property type="term" value="P:sister chromatid cohesion"/>
    <property type="evidence" value="ECO:0007669"/>
    <property type="project" value="TreeGrafter"/>
</dbReference>
<dbReference type="Gene3D" id="3.40.50.300">
    <property type="entry name" value="P-loop containing nucleotide triphosphate hydrolases"/>
    <property type="match status" value="1"/>
</dbReference>
<feature type="coiled-coil region" evidence="9">
    <location>
        <begin position="278"/>
        <end position="319"/>
    </location>
</feature>
<keyword evidence="4" id="KW-0132">Cell division</keyword>
<evidence type="ECO:0000256" key="2">
    <source>
        <dbReference type="ARBA" id="ARBA00004286"/>
    </source>
</evidence>
<organism evidence="12 13">
    <name type="scientific">Piliocolobus tephrosceles</name>
    <name type="common">Ugandan red Colobus</name>
    <dbReference type="NCBI Taxonomy" id="591936"/>
    <lineage>
        <taxon>Eukaryota</taxon>
        <taxon>Metazoa</taxon>
        <taxon>Chordata</taxon>
        <taxon>Craniata</taxon>
        <taxon>Vertebrata</taxon>
        <taxon>Euteleostomi</taxon>
        <taxon>Mammalia</taxon>
        <taxon>Eutheria</taxon>
        <taxon>Euarchontoglires</taxon>
        <taxon>Primates</taxon>
        <taxon>Haplorrhini</taxon>
        <taxon>Catarrhini</taxon>
        <taxon>Cercopithecidae</taxon>
        <taxon>Colobinae</taxon>
        <taxon>Piliocolobus</taxon>
    </lineage>
</organism>
<evidence type="ECO:0000313" key="12">
    <source>
        <dbReference type="Ensembl" id="ENSPTEP00000026474.1"/>
    </source>
</evidence>
<evidence type="ECO:0000256" key="9">
    <source>
        <dbReference type="SAM" id="Coils"/>
    </source>
</evidence>
<evidence type="ECO:0000256" key="4">
    <source>
        <dbReference type="ARBA" id="ARBA00022618"/>
    </source>
</evidence>
<keyword evidence="6 9" id="KW-0175">Coiled coil</keyword>
<keyword evidence="5" id="KW-0498">Mitosis</keyword>
<dbReference type="Pfam" id="PF06470">
    <property type="entry name" value="SMC_hinge"/>
    <property type="match status" value="1"/>
</dbReference>
<feature type="compositionally biased region" description="Low complexity" evidence="10">
    <location>
        <begin position="19"/>
        <end position="34"/>
    </location>
</feature>
<evidence type="ECO:0000256" key="5">
    <source>
        <dbReference type="ARBA" id="ARBA00022776"/>
    </source>
</evidence>
<reference evidence="12" key="2">
    <citation type="submission" date="2025-09" db="UniProtKB">
        <authorList>
            <consortium name="Ensembl"/>
        </authorList>
    </citation>
    <scope>IDENTIFICATION</scope>
</reference>
<dbReference type="SUPFAM" id="SSF52540">
    <property type="entry name" value="P-loop containing nucleoside triphosphate hydrolases"/>
    <property type="match status" value="1"/>
</dbReference>
<feature type="domain" description="SMC hinge" evidence="11">
    <location>
        <begin position="702"/>
        <end position="865"/>
    </location>
</feature>
<dbReference type="AlphaFoldDB" id="A0A8C9HUV7"/>
<feature type="region of interest" description="Disordered" evidence="10">
    <location>
        <begin position="1"/>
        <end position="50"/>
    </location>
</feature>
<feature type="coiled-coil region" evidence="9">
    <location>
        <begin position="581"/>
        <end position="615"/>
    </location>
</feature>
<dbReference type="GO" id="GO:0008278">
    <property type="term" value="C:cohesin complex"/>
    <property type="evidence" value="ECO:0007669"/>
    <property type="project" value="TreeGrafter"/>
</dbReference>
<evidence type="ECO:0000259" key="11">
    <source>
        <dbReference type="SMART" id="SM00968"/>
    </source>
</evidence>
<dbReference type="Proteomes" id="UP000694416">
    <property type="component" value="Unplaced"/>
</dbReference>
<dbReference type="SMART" id="SM00968">
    <property type="entry name" value="SMC_hinge"/>
    <property type="match status" value="1"/>
</dbReference>
<evidence type="ECO:0000256" key="6">
    <source>
        <dbReference type="ARBA" id="ARBA00023054"/>
    </source>
</evidence>
<protein>
    <recommendedName>
        <fullName evidence="11">SMC hinge domain-containing protein</fullName>
    </recommendedName>
</protein>
<keyword evidence="8" id="KW-0131">Cell cycle</keyword>